<dbReference type="InterPro" id="IPR019243">
    <property type="entry name" value="DUF2202"/>
</dbReference>
<dbReference type="PROSITE" id="PS51257">
    <property type="entry name" value="PROKAR_LIPOPROTEIN"/>
    <property type="match status" value="1"/>
</dbReference>
<evidence type="ECO:0000313" key="3">
    <source>
        <dbReference type="EMBL" id="MEF2255236.1"/>
    </source>
</evidence>
<dbReference type="CDD" id="cd01048">
    <property type="entry name" value="Ferritin_like_AB2"/>
    <property type="match status" value="1"/>
</dbReference>
<evidence type="ECO:0000313" key="4">
    <source>
        <dbReference type="Proteomes" id="UP001351900"/>
    </source>
</evidence>
<sequence>MIKSARHVLPLAVVAAAALGITGCTVASAPTAEAEASAAPTTASPLAPTASPLPAEVATSDLGAQLRYLIEEEKLAHDVYTVLGDLWGGNVFVNIAASETTHQDAVAALLAEHAIVDPRADEVGVFSDPDLQALYDQLVADGSQSRAAAIDVGVHIEQTDIADLTRALDGADDDVAVVLERLLAGSQNHLAAFERQA</sequence>
<protein>
    <submittedName>
        <fullName evidence="3">DUF2202 domain-containing protein</fullName>
    </submittedName>
</protein>
<feature type="signal peptide" evidence="1">
    <location>
        <begin position="1"/>
        <end position="29"/>
    </location>
</feature>
<feature type="domain" description="DUF2202" evidence="2">
    <location>
        <begin position="66"/>
        <end position="196"/>
    </location>
</feature>
<proteinExistence type="predicted"/>
<dbReference type="RefSeq" id="WP_331791554.1">
    <property type="nucleotide sequence ID" value="NZ_BAAAUO010000012.1"/>
</dbReference>
<name>A0ABU7V896_9MICO</name>
<dbReference type="Gene3D" id="1.20.1260.10">
    <property type="match status" value="1"/>
</dbReference>
<reference evidence="3 4" key="1">
    <citation type="submission" date="2024-01" db="EMBL/GenBank/DDBJ databases">
        <title>the genome sequence of strain Microbacterium schleiferi NBRC 15075.</title>
        <authorList>
            <person name="Ding Y."/>
            <person name="Zhang G."/>
        </authorList>
    </citation>
    <scope>NUCLEOTIDE SEQUENCE [LARGE SCALE GENOMIC DNA]</scope>
    <source>
        <strain evidence="3 4">NBRC 15075</strain>
    </source>
</reference>
<comment type="caution">
    <text evidence="3">The sequence shown here is derived from an EMBL/GenBank/DDBJ whole genome shotgun (WGS) entry which is preliminary data.</text>
</comment>
<feature type="chain" id="PRO_5046355478" evidence="1">
    <location>
        <begin position="30"/>
        <end position="197"/>
    </location>
</feature>
<gene>
    <name evidence="3" type="ORF">V2V91_08820</name>
</gene>
<dbReference type="InterPro" id="IPR009078">
    <property type="entry name" value="Ferritin-like_SF"/>
</dbReference>
<organism evidence="3 4">
    <name type="scientific">Microbacterium schleiferi</name>
    <dbReference type="NCBI Taxonomy" id="69362"/>
    <lineage>
        <taxon>Bacteria</taxon>
        <taxon>Bacillati</taxon>
        <taxon>Actinomycetota</taxon>
        <taxon>Actinomycetes</taxon>
        <taxon>Micrococcales</taxon>
        <taxon>Microbacteriaceae</taxon>
        <taxon>Microbacterium</taxon>
    </lineage>
</organism>
<dbReference type="Pfam" id="PF09968">
    <property type="entry name" value="DUF2202"/>
    <property type="match status" value="1"/>
</dbReference>
<dbReference type="InterPro" id="IPR006311">
    <property type="entry name" value="TAT_signal"/>
</dbReference>
<dbReference type="InterPro" id="IPR012347">
    <property type="entry name" value="Ferritin-like"/>
</dbReference>
<evidence type="ECO:0000259" key="2">
    <source>
        <dbReference type="Pfam" id="PF09968"/>
    </source>
</evidence>
<dbReference type="PROSITE" id="PS51318">
    <property type="entry name" value="TAT"/>
    <property type="match status" value="1"/>
</dbReference>
<keyword evidence="1" id="KW-0732">Signal</keyword>
<keyword evidence="4" id="KW-1185">Reference proteome</keyword>
<dbReference type="EMBL" id="JAZHOV010000004">
    <property type="protein sequence ID" value="MEF2255236.1"/>
    <property type="molecule type" value="Genomic_DNA"/>
</dbReference>
<accession>A0ABU7V896</accession>
<dbReference type="Proteomes" id="UP001351900">
    <property type="component" value="Unassembled WGS sequence"/>
</dbReference>
<evidence type="ECO:0000256" key="1">
    <source>
        <dbReference type="SAM" id="SignalP"/>
    </source>
</evidence>
<dbReference type="SUPFAM" id="SSF47240">
    <property type="entry name" value="Ferritin-like"/>
    <property type="match status" value="1"/>
</dbReference>